<feature type="compositionally biased region" description="Basic and acidic residues" evidence="1">
    <location>
        <begin position="42"/>
        <end position="55"/>
    </location>
</feature>
<dbReference type="InterPro" id="IPR052709">
    <property type="entry name" value="Transposase-MT_Hybrid"/>
</dbReference>
<comment type="caution">
    <text evidence="2">The sequence shown here is derived from an EMBL/GenBank/DDBJ whole genome shotgun (WGS) entry which is preliminary data.</text>
</comment>
<dbReference type="GO" id="GO:0003697">
    <property type="term" value="F:single-stranded DNA binding"/>
    <property type="evidence" value="ECO:0007669"/>
    <property type="project" value="TreeGrafter"/>
</dbReference>
<dbReference type="Proteomes" id="UP000326458">
    <property type="component" value="Unassembled WGS sequence"/>
</dbReference>
<proteinExistence type="predicted"/>
<dbReference type="GO" id="GO:0003690">
    <property type="term" value="F:double-stranded DNA binding"/>
    <property type="evidence" value="ECO:0007669"/>
    <property type="project" value="TreeGrafter"/>
</dbReference>
<sequence>MEMMLDKKQIQVIFLFEFKMGCKALETTCNVNSAFGSGTPNEHSRSGGSRNEEHSGWPSEVDSDQLRAIIEANPLTTTPEHLKQIGKVMNLVLSSLILCNNSELFLNQIVTCDEKWILHGNQ</sequence>
<keyword evidence="3" id="KW-1185">Reference proteome</keyword>
<dbReference type="GO" id="GO:0005634">
    <property type="term" value="C:nucleus"/>
    <property type="evidence" value="ECO:0007669"/>
    <property type="project" value="TreeGrafter"/>
</dbReference>
<dbReference type="GO" id="GO:0046975">
    <property type="term" value="F:histone H3K36 methyltransferase activity"/>
    <property type="evidence" value="ECO:0007669"/>
    <property type="project" value="TreeGrafter"/>
</dbReference>
<protein>
    <submittedName>
        <fullName evidence="2">Uncharacterized protein</fullName>
    </submittedName>
</protein>
<organism evidence="2 3">
    <name type="scientific">Muntiacus muntjak</name>
    <name type="common">Barking deer</name>
    <name type="synonym">Indian muntjac</name>
    <dbReference type="NCBI Taxonomy" id="9888"/>
    <lineage>
        <taxon>Eukaryota</taxon>
        <taxon>Metazoa</taxon>
        <taxon>Chordata</taxon>
        <taxon>Craniata</taxon>
        <taxon>Vertebrata</taxon>
        <taxon>Euteleostomi</taxon>
        <taxon>Mammalia</taxon>
        <taxon>Eutheria</taxon>
        <taxon>Laurasiatheria</taxon>
        <taxon>Artiodactyla</taxon>
        <taxon>Ruminantia</taxon>
        <taxon>Pecora</taxon>
        <taxon>Cervidae</taxon>
        <taxon>Muntiacinae</taxon>
        <taxon>Muntiacus</taxon>
    </lineage>
</organism>
<dbReference type="Gene3D" id="1.10.10.1450">
    <property type="match status" value="1"/>
</dbReference>
<feature type="region of interest" description="Disordered" evidence="1">
    <location>
        <begin position="35"/>
        <end position="61"/>
    </location>
</feature>
<dbReference type="PANTHER" id="PTHR46060:SF2">
    <property type="entry name" value="HISTONE-LYSINE N-METHYLTRANSFERASE SETMAR"/>
    <property type="match status" value="1"/>
</dbReference>
<dbReference type="EMBL" id="VCEA01000003">
    <property type="protein sequence ID" value="KAB0342866.1"/>
    <property type="molecule type" value="Genomic_DNA"/>
</dbReference>
<dbReference type="GO" id="GO:0000014">
    <property type="term" value="F:single-stranded DNA endodeoxyribonuclease activity"/>
    <property type="evidence" value="ECO:0007669"/>
    <property type="project" value="TreeGrafter"/>
</dbReference>
<accession>A0A5N3V158</accession>
<dbReference type="GO" id="GO:0044547">
    <property type="term" value="F:DNA topoisomerase binding"/>
    <property type="evidence" value="ECO:0007669"/>
    <property type="project" value="TreeGrafter"/>
</dbReference>
<evidence type="ECO:0000313" key="2">
    <source>
        <dbReference type="EMBL" id="KAB0342866.1"/>
    </source>
</evidence>
<evidence type="ECO:0000256" key="1">
    <source>
        <dbReference type="SAM" id="MobiDB-lite"/>
    </source>
</evidence>
<dbReference type="GO" id="GO:0035861">
    <property type="term" value="C:site of double-strand break"/>
    <property type="evidence" value="ECO:0007669"/>
    <property type="project" value="TreeGrafter"/>
</dbReference>
<dbReference type="GO" id="GO:0000793">
    <property type="term" value="C:condensed chromosome"/>
    <property type="evidence" value="ECO:0007669"/>
    <property type="project" value="TreeGrafter"/>
</dbReference>
<dbReference type="GO" id="GO:0042800">
    <property type="term" value="F:histone H3K4 methyltransferase activity"/>
    <property type="evidence" value="ECO:0007669"/>
    <property type="project" value="TreeGrafter"/>
</dbReference>
<dbReference type="GO" id="GO:0000729">
    <property type="term" value="P:DNA double-strand break processing"/>
    <property type="evidence" value="ECO:0007669"/>
    <property type="project" value="TreeGrafter"/>
</dbReference>
<evidence type="ECO:0000313" key="3">
    <source>
        <dbReference type="Proteomes" id="UP000326458"/>
    </source>
</evidence>
<dbReference type="GO" id="GO:0044774">
    <property type="term" value="P:mitotic DNA integrity checkpoint signaling"/>
    <property type="evidence" value="ECO:0007669"/>
    <property type="project" value="TreeGrafter"/>
</dbReference>
<name>A0A5N3V158_MUNMU</name>
<dbReference type="PANTHER" id="PTHR46060">
    <property type="entry name" value="MARINER MOS1 TRANSPOSASE-LIKE PROTEIN"/>
    <property type="match status" value="1"/>
</dbReference>
<dbReference type="GO" id="GO:0015074">
    <property type="term" value="P:DNA integration"/>
    <property type="evidence" value="ECO:0007669"/>
    <property type="project" value="TreeGrafter"/>
</dbReference>
<dbReference type="AlphaFoldDB" id="A0A5N3V158"/>
<dbReference type="GO" id="GO:0031297">
    <property type="term" value="P:replication fork processing"/>
    <property type="evidence" value="ECO:0007669"/>
    <property type="project" value="TreeGrafter"/>
</dbReference>
<gene>
    <name evidence="2" type="ORF">FD754_019792</name>
</gene>
<reference evidence="2 3" key="1">
    <citation type="submission" date="2019-06" db="EMBL/GenBank/DDBJ databases">
        <title>Discovery of a novel chromosome fission-fusion reversal in muntjac.</title>
        <authorList>
            <person name="Mudd A.B."/>
            <person name="Bredeson J.V."/>
            <person name="Baum R."/>
            <person name="Hockemeyer D."/>
            <person name="Rokhsar D.S."/>
        </authorList>
    </citation>
    <scope>NUCLEOTIDE SEQUENCE [LARGE SCALE GENOMIC DNA]</scope>
    <source>
        <strain evidence="2">UTSW_UCB_Mm</strain>
        <tissue evidence="2">Fibroblast cell line</tissue>
    </source>
</reference>
<dbReference type="GO" id="GO:0006303">
    <property type="term" value="P:double-strand break repair via nonhomologous end joining"/>
    <property type="evidence" value="ECO:0007669"/>
    <property type="project" value="TreeGrafter"/>
</dbReference>